<dbReference type="HOGENOM" id="CLU_000288_144_2_1"/>
<dbReference type="PANTHER" id="PTHR24185:SF1">
    <property type="entry name" value="CALCIUM-INDEPENDENT PHOSPHOLIPASE A2-GAMMA"/>
    <property type="match status" value="1"/>
</dbReference>
<evidence type="ECO:0000256" key="4">
    <source>
        <dbReference type="PROSITE-ProRule" id="PRU01161"/>
    </source>
</evidence>
<dbReference type="PANTHER" id="PTHR24185">
    <property type="entry name" value="CALCIUM-INDEPENDENT PHOSPHOLIPASE A2-GAMMA"/>
    <property type="match status" value="1"/>
</dbReference>
<evidence type="ECO:0000256" key="1">
    <source>
        <dbReference type="ARBA" id="ARBA00022801"/>
    </source>
</evidence>
<evidence type="ECO:0000313" key="6">
    <source>
        <dbReference type="EMBL" id="KDQ55410.1"/>
    </source>
</evidence>
<dbReference type="Gene3D" id="3.40.1090.10">
    <property type="entry name" value="Cytosolic phospholipase A2 catalytic domain"/>
    <property type="match status" value="1"/>
</dbReference>
<dbReference type="InterPro" id="IPR002641">
    <property type="entry name" value="PNPLA_dom"/>
</dbReference>
<dbReference type="EMBL" id="KL197725">
    <property type="protein sequence ID" value="KDQ55410.1"/>
    <property type="molecule type" value="Genomic_DNA"/>
</dbReference>
<dbReference type="GO" id="GO:0046486">
    <property type="term" value="P:glycerolipid metabolic process"/>
    <property type="evidence" value="ECO:0007669"/>
    <property type="project" value="UniProtKB-ARBA"/>
</dbReference>
<keyword evidence="1" id="KW-0378">Hydrolase</keyword>
<comment type="caution">
    <text evidence="4">Lacks conserved residue(s) required for the propagation of feature annotation.</text>
</comment>
<keyword evidence="7" id="KW-1185">Reference proteome</keyword>
<dbReference type="InterPro" id="IPR016035">
    <property type="entry name" value="Acyl_Trfase/lysoPLipase"/>
</dbReference>
<feature type="non-terminal residue" evidence="6">
    <location>
        <position position="1"/>
    </location>
</feature>
<dbReference type="GO" id="GO:0019369">
    <property type="term" value="P:arachidonate metabolic process"/>
    <property type="evidence" value="ECO:0007669"/>
    <property type="project" value="TreeGrafter"/>
</dbReference>
<dbReference type="GO" id="GO:0016020">
    <property type="term" value="C:membrane"/>
    <property type="evidence" value="ECO:0007669"/>
    <property type="project" value="TreeGrafter"/>
</dbReference>
<feature type="non-terminal residue" evidence="6">
    <location>
        <position position="262"/>
    </location>
</feature>
<evidence type="ECO:0000256" key="2">
    <source>
        <dbReference type="ARBA" id="ARBA00022963"/>
    </source>
</evidence>
<evidence type="ECO:0000256" key="3">
    <source>
        <dbReference type="ARBA" id="ARBA00023098"/>
    </source>
</evidence>
<dbReference type="GO" id="GO:0016042">
    <property type="term" value="P:lipid catabolic process"/>
    <property type="evidence" value="ECO:0007669"/>
    <property type="project" value="UniProtKB-KW"/>
</dbReference>
<dbReference type="OrthoDB" id="630895at2759"/>
<sequence>EPPLPGEFFDLIGGTGTGRLIALMLGPLCMSVIEAITAYSWMSEEVFSETKWKGKESTFKASKLEDFIKKIVAGRLGDSQARMLDLSGNDPCKMFVCAMPAHSINPAIPPIFCNYQVPKGATFNCQVWEAAQATTATPTIFKAIKIGEPFMQQLFIDAGIGCNNPIKQVIQEAKLIFSSQHIACILSIGAGHPRTISLARTGGFFSNILPLALCTTMHNLATDCESMAEEIARQFDSIPNFYHHFSVDQGLQNFILGQWHQL</sequence>
<organism evidence="6 7">
    <name type="scientific">Jaapia argillacea MUCL 33604</name>
    <dbReference type="NCBI Taxonomy" id="933084"/>
    <lineage>
        <taxon>Eukaryota</taxon>
        <taxon>Fungi</taxon>
        <taxon>Dikarya</taxon>
        <taxon>Basidiomycota</taxon>
        <taxon>Agaricomycotina</taxon>
        <taxon>Agaricomycetes</taxon>
        <taxon>Agaricomycetidae</taxon>
        <taxon>Jaapiales</taxon>
        <taxon>Jaapiaceae</taxon>
        <taxon>Jaapia</taxon>
    </lineage>
</organism>
<dbReference type="Proteomes" id="UP000027265">
    <property type="component" value="Unassembled WGS sequence"/>
</dbReference>
<proteinExistence type="predicted"/>
<keyword evidence="3" id="KW-0443">Lipid metabolism</keyword>
<dbReference type="InParanoid" id="A0A067PNM7"/>
<dbReference type="SUPFAM" id="SSF52151">
    <property type="entry name" value="FabD/lysophospholipase-like"/>
    <property type="match status" value="1"/>
</dbReference>
<dbReference type="Pfam" id="PF01734">
    <property type="entry name" value="Patatin"/>
    <property type="match status" value="1"/>
</dbReference>
<protein>
    <recommendedName>
        <fullName evidence="5">PNPLA domain-containing protein</fullName>
    </recommendedName>
</protein>
<reference evidence="7" key="1">
    <citation type="journal article" date="2014" name="Proc. Natl. Acad. Sci. U.S.A.">
        <title>Extensive sampling of basidiomycete genomes demonstrates inadequacy of the white-rot/brown-rot paradigm for wood decay fungi.</title>
        <authorList>
            <person name="Riley R."/>
            <person name="Salamov A.A."/>
            <person name="Brown D.W."/>
            <person name="Nagy L.G."/>
            <person name="Floudas D."/>
            <person name="Held B.W."/>
            <person name="Levasseur A."/>
            <person name="Lombard V."/>
            <person name="Morin E."/>
            <person name="Otillar R."/>
            <person name="Lindquist E.A."/>
            <person name="Sun H."/>
            <person name="LaButti K.M."/>
            <person name="Schmutz J."/>
            <person name="Jabbour D."/>
            <person name="Luo H."/>
            <person name="Baker S.E."/>
            <person name="Pisabarro A.G."/>
            <person name="Walton J.D."/>
            <person name="Blanchette R.A."/>
            <person name="Henrissat B."/>
            <person name="Martin F."/>
            <person name="Cullen D."/>
            <person name="Hibbett D.S."/>
            <person name="Grigoriev I.V."/>
        </authorList>
    </citation>
    <scope>NUCLEOTIDE SEQUENCE [LARGE SCALE GENOMIC DNA]</scope>
    <source>
        <strain evidence="7">MUCL 33604</strain>
    </source>
</reference>
<feature type="domain" description="PNPLA" evidence="5">
    <location>
        <begin position="1"/>
        <end position="170"/>
    </location>
</feature>
<evidence type="ECO:0000313" key="7">
    <source>
        <dbReference type="Proteomes" id="UP000027265"/>
    </source>
</evidence>
<dbReference type="AlphaFoldDB" id="A0A067PNM7"/>
<dbReference type="GO" id="GO:0047499">
    <property type="term" value="F:calcium-independent phospholipase A2 activity"/>
    <property type="evidence" value="ECO:0007669"/>
    <property type="project" value="TreeGrafter"/>
</dbReference>
<dbReference type="PROSITE" id="PS51635">
    <property type="entry name" value="PNPLA"/>
    <property type="match status" value="1"/>
</dbReference>
<dbReference type="STRING" id="933084.A0A067PNM7"/>
<keyword evidence="2" id="KW-0442">Lipid degradation</keyword>
<name>A0A067PNM7_9AGAM</name>
<accession>A0A067PNM7</accession>
<gene>
    <name evidence="6" type="ORF">JAAARDRAFT_98007</name>
</gene>
<evidence type="ECO:0000259" key="5">
    <source>
        <dbReference type="PROSITE" id="PS51635"/>
    </source>
</evidence>